<evidence type="ECO:0000259" key="1">
    <source>
        <dbReference type="Pfam" id="PF06985"/>
    </source>
</evidence>
<keyword evidence="3" id="KW-1185">Reference proteome</keyword>
<organism evidence="2 3">
    <name type="scientific">Aspergillus carbonarius (strain ITEM 5010)</name>
    <dbReference type="NCBI Taxonomy" id="602072"/>
    <lineage>
        <taxon>Eukaryota</taxon>
        <taxon>Fungi</taxon>
        <taxon>Dikarya</taxon>
        <taxon>Ascomycota</taxon>
        <taxon>Pezizomycotina</taxon>
        <taxon>Eurotiomycetes</taxon>
        <taxon>Eurotiomycetidae</taxon>
        <taxon>Eurotiales</taxon>
        <taxon>Aspergillaceae</taxon>
        <taxon>Aspergillus</taxon>
        <taxon>Aspergillus subgen. Circumdati</taxon>
    </lineage>
</organism>
<dbReference type="PANTHER" id="PTHR24148">
    <property type="entry name" value="ANKYRIN REPEAT DOMAIN-CONTAINING PROTEIN 39 HOMOLOG-RELATED"/>
    <property type="match status" value="1"/>
</dbReference>
<dbReference type="STRING" id="602072.A0A1R3RDG3"/>
<dbReference type="InterPro" id="IPR052895">
    <property type="entry name" value="HetReg/Transcr_Mod"/>
</dbReference>
<dbReference type="Pfam" id="PF06985">
    <property type="entry name" value="HET"/>
    <property type="match status" value="1"/>
</dbReference>
<dbReference type="Proteomes" id="UP000188318">
    <property type="component" value="Unassembled WGS sequence"/>
</dbReference>
<dbReference type="EMBL" id="KV907507">
    <property type="protein sequence ID" value="OOF92526.1"/>
    <property type="molecule type" value="Genomic_DNA"/>
</dbReference>
<dbReference type="Pfam" id="PF26639">
    <property type="entry name" value="Het-6_barrel"/>
    <property type="match status" value="1"/>
</dbReference>
<feature type="domain" description="Heterokaryon incompatibility" evidence="1">
    <location>
        <begin position="41"/>
        <end position="237"/>
    </location>
</feature>
<dbReference type="AlphaFoldDB" id="A0A1R3RDG3"/>
<dbReference type="VEuPathDB" id="FungiDB:ASPCADRAFT_55608"/>
<dbReference type="OrthoDB" id="2157530at2759"/>
<evidence type="ECO:0000313" key="3">
    <source>
        <dbReference type="Proteomes" id="UP000188318"/>
    </source>
</evidence>
<dbReference type="PANTHER" id="PTHR24148:SF64">
    <property type="entry name" value="HETEROKARYON INCOMPATIBILITY DOMAIN-CONTAINING PROTEIN"/>
    <property type="match status" value="1"/>
</dbReference>
<protein>
    <recommendedName>
        <fullName evidence="1">Heterokaryon incompatibility domain-containing protein</fullName>
    </recommendedName>
</protein>
<dbReference type="OMA" id="MINCHVE"/>
<reference evidence="3" key="1">
    <citation type="journal article" date="2017" name="Genome Biol.">
        <title>Comparative genomics reveals high biological diversity and specific adaptations in the industrially and medically important fungal genus Aspergillus.</title>
        <authorList>
            <person name="de Vries R.P."/>
            <person name="Riley R."/>
            <person name="Wiebenga A."/>
            <person name="Aguilar-Osorio G."/>
            <person name="Amillis S."/>
            <person name="Uchima C.A."/>
            <person name="Anderluh G."/>
            <person name="Asadollahi M."/>
            <person name="Askin M."/>
            <person name="Barry K."/>
            <person name="Battaglia E."/>
            <person name="Bayram O."/>
            <person name="Benocci T."/>
            <person name="Braus-Stromeyer S.A."/>
            <person name="Caldana C."/>
            <person name="Canovas D."/>
            <person name="Cerqueira G.C."/>
            <person name="Chen F."/>
            <person name="Chen W."/>
            <person name="Choi C."/>
            <person name="Clum A."/>
            <person name="Dos Santos R.A."/>
            <person name="Damasio A.R."/>
            <person name="Diallinas G."/>
            <person name="Emri T."/>
            <person name="Fekete E."/>
            <person name="Flipphi M."/>
            <person name="Freyberg S."/>
            <person name="Gallo A."/>
            <person name="Gournas C."/>
            <person name="Habgood R."/>
            <person name="Hainaut M."/>
            <person name="Harispe M.L."/>
            <person name="Henrissat B."/>
            <person name="Hilden K.S."/>
            <person name="Hope R."/>
            <person name="Hossain A."/>
            <person name="Karabika E."/>
            <person name="Karaffa L."/>
            <person name="Karanyi Z."/>
            <person name="Krasevec N."/>
            <person name="Kuo A."/>
            <person name="Kusch H."/>
            <person name="LaButti K."/>
            <person name="Lagendijk E.L."/>
            <person name="Lapidus A."/>
            <person name="Levasseur A."/>
            <person name="Lindquist E."/>
            <person name="Lipzen A."/>
            <person name="Logrieco A.F."/>
            <person name="MacCabe A."/>
            <person name="Maekelae M.R."/>
            <person name="Malavazi I."/>
            <person name="Melin P."/>
            <person name="Meyer V."/>
            <person name="Mielnichuk N."/>
            <person name="Miskei M."/>
            <person name="Molnar A.P."/>
            <person name="Mule G."/>
            <person name="Ngan C.Y."/>
            <person name="Orejas M."/>
            <person name="Orosz E."/>
            <person name="Ouedraogo J.P."/>
            <person name="Overkamp K.M."/>
            <person name="Park H.-S."/>
            <person name="Perrone G."/>
            <person name="Piumi F."/>
            <person name="Punt P.J."/>
            <person name="Ram A.F."/>
            <person name="Ramon A."/>
            <person name="Rauscher S."/>
            <person name="Record E."/>
            <person name="Riano-Pachon D.M."/>
            <person name="Robert V."/>
            <person name="Roehrig J."/>
            <person name="Ruller R."/>
            <person name="Salamov A."/>
            <person name="Salih N.S."/>
            <person name="Samson R.A."/>
            <person name="Sandor E."/>
            <person name="Sanguinetti M."/>
            <person name="Schuetze T."/>
            <person name="Sepcic K."/>
            <person name="Shelest E."/>
            <person name="Sherlock G."/>
            <person name="Sophianopoulou V."/>
            <person name="Squina F.M."/>
            <person name="Sun H."/>
            <person name="Susca A."/>
            <person name="Todd R.B."/>
            <person name="Tsang A."/>
            <person name="Unkles S.E."/>
            <person name="van de Wiele N."/>
            <person name="van Rossen-Uffink D."/>
            <person name="Oliveira J.V."/>
            <person name="Vesth T.C."/>
            <person name="Visser J."/>
            <person name="Yu J.-H."/>
            <person name="Zhou M."/>
            <person name="Andersen M.R."/>
            <person name="Archer D.B."/>
            <person name="Baker S.E."/>
            <person name="Benoit I."/>
            <person name="Brakhage A.A."/>
            <person name="Braus G.H."/>
            <person name="Fischer R."/>
            <person name="Frisvad J.C."/>
            <person name="Goldman G.H."/>
            <person name="Houbraken J."/>
            <person name="Oakley B."/>
            <person name="Pocsi I."/>
            <person name="Scazzocchio C."/>
            <person name="Seiboth B."/>
            <person name="vanKuyk P.A."/>
            <person name="Wortman J."/>
            <person name="Dyer P.S."/>
            <person name="Grigoriev I.V."/>
        </authorList>
    </citation>
    <scope>NUCLEOTIDE SEQUENCE [LARGE SCALE GENOMIC DNA]</scope>
    <source>
        <strain evidence="3">ITEM 5010</strain>
    </source>
</reference>
<proteinExistence type="predicted"/>
<dbReference type="InterPro" id="IPR010730">
    <property type="entry name" value="HET"/>
</dbReference>
<name>A0A1R3RDG3_ASPC5</name>
<sequence>MYTPLNPARRQIRLTSILPGRWADRVVCKLTVVSLDDNPSYEALSYTWGDPSDEVPITLEGQPFGITKNLHMALRRLRQADTPRRIWVDAICINQSDRPEKSKQIQLMKEIYTDAREVPVYLGESRVLDTIPEEEQNAWNDPPRTYWFGDNRDTPMLNEYGTWQTLTDDQLSRLSPTTRLRQAISSAYTILDLLAEARCLRNLFLHHTNPRVWAETLSVLQHIASSSWWTRVWVVEEVILPEKATTIYGEVVAPLDIVERGGSMINCHVERCCREFYRTLPDDQQASLRAIAQHTEALEKLRQDRHKYADSEANRLQMFLGMTRARGAYNPRDKIYSLLGLTRDCADPLSIVPDYTLAVARVYIDTAFKIIRHQNSLEVLLTVERKDTGSDIPTWCPDWSRSGNGEENDLWVHSRSWKFDAGPANGIVAELHHDRVLAVRGAVVDVVAATTLPLSQDEELAPRLDEFARMVGYDPEADDPYVGGGTVKEAFWRTMLNDALEAEPNLHQPLMADDRTVFLWWWNDLRTRMIGLHHPLQAHLMIIARSFWLPNDNRAFFITQQGYMGFGPPDMKQGDTMAVVLGSRMPLILRQMSTPVIVSGSEAVEDQSYHSLVGYCYLRGVMQGQAVGESVKVCGINLV</sequence>
<gene>
    <name evidence="2" type="ORF">ASPCADRAFT_55608</name>
</gene>
<accession>A0A1R3RDG3</accession>
<evidence type="ECO:0000313" key="2">
    <source>
        <dbReference type="EMBL" id="OOF92526.1"/>
    </source>
</evidence>